<feature type="compositionally biased region" description="Low complexity" evidence="1">
    <location>
        <begin position="33"/>
        <end position="42"/>
    </location>
</feature>
<evidence type="ECO:0000313" key="3">
    <source>
        <dbReference type="Proteomes" id="UP000625711"/>
    </source>
</evidence>
<reference evidence="2" key="1">
    <citation type="submission" date="2020-08" db="EMBL/GenBank/DDBJ databases">
        <title>Genome sequencing and assembly of the red palm weevil Rhynchophorus ferrugineus.</title>
        <authorList>
            <person name="Dias G.B."/>
            <person name="Bergman C.M."/>
            <person name="Manee M."/>
        </authorList>
    </citation>
    <scope>NUCLEOTIDE SEQUENCE</scope>
    <source>
        <strain evidence="2">AA-2017</strain>
        <tissue evidence="2">Whole larva</tissue>
    </source>
</reference>
<evidence type="ECO:0000313" key="2">
    <source>
        <dbReference type="EMBL" id="KAF7273005.1"/>
    </source>
</evidence>
<evidence type="ECO:0000256" key="1">
    <source>
        <dbReference type="SAM" id="MobiDB-lite"/>
    </source>
</evidence>
<feature type="compositionally biased region" description="Basic and acidic residues" evidence="1">
    <location>
        <begin position="44"/>
        <end position="62"/>
    </location>
</feature>
<protein>
    <submittedName>
        <fullName evidence="2">Uncharacterized protein</fullName>
    </submittedName>
</protein>
<organism evidence="2 3">
    <name type="scientific">Rhynchophorus ferrugineus</name>
    <name type="common">Red palm weevil</name>
    <name type="synonym">Curculio ferrugineus</name>
    <dbReference type="NCBI Taxonomy" id="354439"/>
    <lineage>
        <taxon>Eukaryota</taxon>
        <taxon>Metazoa</taxon>
        <taxon>Ecdysozoa</taxon>
        <taxon>Arthropoda</taxon>
        <taxon>Hexapoda</taxon>
        <taxon>Insecta</taxon>
        <taxon>Pterygota</taxon>
        <taxon>Neoptera</taxon>
        <taxon>Endopterygota</taxon>
        <taxon>Coleoptera</taxon>
        <taxon>Polyphaga</taxon>
        <taxon>Cucujiformia</taxon>
        <taxon>Curculionidae</taxon>
        <taxon>Dryophthorinae</taxon>
        <taxon>Rhynchophorus</taxon>
    </lineage>
</organism>
<dbReference type="EMBL" id="JAACXV010013598">
    <property type="protein sequence ID" value="KAF7273005.1"/>
    <property type="molecule type" value="Genomic_DNA"/>
</dbReference>
<dbReference type="AlphaFoldDB" id="A0A834I214"/>
<keyword evidence="3" id="KW-1185">Reference proteome</keyword>
<proteinExistence type="predicted"/>
<sequence length="92" mass="10122">MAKRNQYVGPGGCLFGRGFPQKTALIFRSPSFVSSSISRSSSADFKEPRSTGPGRDDDRSYSDADVPVIDDGLERKKRVSAWNNDSKLSEFS</sequence>
<name>A0A834I214_RHYFE</name>
<gene>
    <name evidence="2" type="ORF">GWI33_014256</name>
</gene>
<dbReference type="Proteomes" id="UP000625711">
    <property type="component" value="Unassembled WGS sequence"/>
</dbReference>
<comment type="caution">
    <text evidence="2">The sequence shown here is derived from an EMBL/GenBank/DDBJ whole genome shotgun (WGS) entry which is preliminary data.</text>
</comment>
<accession>A0A834I214</accession>
<feature type="region of interest" description="Disordered" evidence="1">
    <location>
        <begin position="33"/>
        <end position="68"/>
    </location>
</feature>